<dbReference type="EMBL" id="VUJU01008240">
    <property type="protein sequence ID" value="KAF0733670.1"/>
    <property type="molecule type" value="Genomic_DNA"/>
</dbReference>
<reference evidence="1 2" key="1">
    <citation type="submission" date="2019-08" db="EMBL/GenBank/DDBJ databases">
        <title>Whole genome of Aphis craccivora.</title>
        <authorList>
            <person name="Voronova N.V."/>
            <person name="Shulinski R.S."/>
            <person name="Bandarenka Y.V."/>
            <person name="Zhorov D.G."/>
            <person name="Warner D."/>
        </authorList>
    </citation>
    <scope>NUCLEOTIDE SEQUENCE [LARGE SCALE GENOMIC DNA]</scope>
    <source>
        <strain evidence="1">180601</strain>
        <tissue evidence="1">Whole Body</tissue>
    </source>
</reference>
<protein>
    <submittedName>
        <fullName evidence="1">Uncharacterized protein</fullName>
    </submittedName>
</protein>
<evidence type="ECO:0000313" key="1">
    <source>
        <dbReference type="EMBL" id="KAF0733670.1"/>
    </source>
</evidence>
<comment type="caution">
    <text evidence="1">The sequence shown here is derived from an EMBL/GenBank/DDBJ whole genome shotgun (WGS) entry which is preliminary data.</text>
</comment>
<keyword evidence="2" id="KW-1185">Reference proteome</keyword>
<evidence type="ECO:0000313" key="2">
    <source>
        <dbReference type="Proteomes" id="UP000478052"/>
    </source>
</evidence>
<dbReference type="AlphaFoldDB" id="A0A6G0X1M1"/>
<sequence length="30" mass="3352">MLCVLFFFFVSVYTITGRNASISNFGGGFR</sequence>
<name>A0A6G0X1M1_APHCR</name>
<organism evidence="1 2">
    <name type="scientific">Aphis craccivora</name>
    <name type="common">Cowpea aphid</name>
    <dbReference type="NCBI Taxonomy" id="307492"/>
    <lineage>
        <taxon>Eukaryota</taxon>
        <taxon>Metazoa</taxon>
        <taxon>Ecdysozoa</taxon>
        <taxon>Arthropoda</taxon>
        <taxon>Hexapoda</taxon>
        <taxon>Insecta</taxon>
        <taxon>Pterygota</taxon>
        <taxon>Neoptera</taxon>
        <taxon>Paraneoptera</taxon>
        <taxon>Hemiptera</taxon>
        <taxon>Sternorrhyncha</taxon>
        <taxon>Aphidomorpha</taxon>
        <taxon>Aphidoidea</taxon>
        <taxon>Aphididae</taxon>
        <taxon>Aphidini</taxon>
        <taxon>Aphis</taxon>
        <taxon>Aphis</taxon>
    </lineage>
</organism>
<gene>
    <name evidence="1" type="ORF">FWK35_00019619</name>
</gene>
<dbReference type="Proteomes" id="UP000478052">
    <property type="component" value="Unassembled WGS sequence"/>
</dbReference>
<accession>A0A6G0X1M1</accession>
<proteinExistence type="predicted"/>